<evidence type="ECO:0000256" key="4">
    <source>
        <dbReference type="ARBA" id="ARBA00014400"/>
    </source>
</evidence>
<keyword evidence="7 10" id="KW-0472">Membrane</keyword>
<comment type="subcellular location">
    <subcellularLocation>
        <location evidence="2">Endomembrane system</location>
        <topology evidence="2">Multi-pass membrane protein</topology>
    </subcellularLocation>
</comment>
<gene>
    <name evidence="12" type="primary">RvY_13299-1</name>
    <name evidence="12" type="synonym">RvY_13299.1</name>
    <name evidence="12" type="ORF">RvY_13299</name>
</gene>
<evidence type="ECO:0000256" key="9">
    <source>
        <dbReference type="ARBA" id="ARBA00045828"/>
    </source>
</evidence>
<dbReference type="STRING" id="947166.A0A1D1VMF3"/>
<reference evidence="12 13" key="1">
    <citation type="journal article" date="2016" name="Nat. Commun.">
        <title>Extremotolerant tardigrade genome and improved radiotolerance of human cultured cells by tardigrade-unique protein.</title>
        <authorList>
            <person name="Hashimoto T."/>
            <person name="Horikawa D.D."/>
            <person name="Saito Y."/>
            <person name="Kuwahara H."/>
            <person name="Kozuka-Hata H."/>
            <person name="Shin-I T."/>
            <person name="Minakuchi Y."/>
            <person name="Ohishi K."/>
            <person name="Motoyama A."/>
            <person name="Aizu T."/>
            <person name="Enomoto A."/>
            <person name="Kondo K."/>
            <person name="Tanaka S."/>
            <person name="Hara Y."/>
            <person name="Koshikawa S."/>
            <person name="Sagara H."/>
            <person name="Miura T."/>
            <person name="Yokobori S."/>
            <person name="Miyagawa K."/>
            <person name="Suzuki Y."/>
            <person name="Kubo T."/>
            <person name="Oyama M."/>
            <person name="Kohara Y."/>
            <person name="Fujiyama A."/>
            <person name="Arakawa K."/>
            <person name="Katayama T."/>
            <person name="Toyoda A."/>
            <person name="Kunieda T."/>
        </authorList>
    </citation>
    <scope>NUCLEOTIDE SEQUENCE [LARGE SCALE GENOMIC DNA]</scope>
    <source>
        <strain evidence="12 13">YOKOZUNA-1</strain>
    </source>
</reference>
<protein>
    <recommendedName>
        <fullName evidence="4">Membrane-bound transcription factor site-2 protease</fullName>
        <ecNumber evidence="3">3.4.24.85</ecNumber>
    </recommendedName>
    <alternativeName>
        <fullName evidence="8">Endopeptidase S2P</fullName>
    </alternativeName>
</protein>
<dbReference type="PRINTS" id="PR01000">
    <property type="entry name" value="SREBPS2PTASE"/>
</dbReference>
<dbReference type="GO" id="GO:0005737">
    <property type="term" value="C:cytoplasm"/>
    <property type="evidence" value="ECO:0007669"/>
    <property type="project" value="TreeGrafter"/>
</dbReference>
<comment type="catalytic activity">
    <reaction evidence="1">
        <text>Cleaves several transcription factors that are type-2 transmembrane proteins within membrane-spanning domains. Known substrates include sterol regulatory element-binding protein (SREBP) -1, SREBP-2 and forms of the transcriptional activator ATF6. SREBP-2 is cleaved at the site 477-DRSRILL-|-CVLTFLCLSFNPLTSLLQWGGA-505. The residues Asn-Pro, 11 residues distal to the site of cleavage in the membrane-spanning domain, are important for cleavage by S2P endopeptidase. Replacement of either of these residues does not prevent cleavage, but there is no cleavage if both of these residues are replaced.</text>
        <dbReference type="EC" id="3.4.24.85"/>
    </reaction>
</comment>
<feature type="transmembrane region" description="Helical" evidence="10">
    <location>
        <begin position="246"/>
        <end position="270"/>
    </location>
</feature>
<dbReference type="GO" id="GO:0031293">
    <property type="term" value="P:membrane protein intracellular domain proteolysis"/>
    <property type="evidence" value="ECO:0007669"/>
    <property type="project" value="TreeGrafter"/>
</dbReference>
<dbReference type="InterPro" id="IPR008915">
    <property type="entry name" value="Peptidase_M50"/>
</dbReference>
<feature type="transmembrane region" description="Helical" evidence="10">
    <location>
        <begin position="522"/>
        <end position="543"/>
    </location>
</feature>
<dbReference type="Proteomes" id="UP000186922">
    <property type="component" value="Unassembled WGS sequence"/>
</dbReference>
<feature type="transmembrane region" description="Helical" evidence="10">
    <location>
        <begin position="111"/>
        <end position="136"/>
    </location>
</feature>
<evidence type="ECO:0000256" key="2">
    <source>
        <dbReference type="ARBA" id="ARBA00004127"/>
    </source>
</evidence>
<dbReference type="PANTHER" id="PTHR13325">
    <property type="entry name" value="PROTEASE M50 MEMBRANE-BOUND TRANSCRIPTION FACTOR SITE 2 PROTEASE"/>
    <property type="match status" value="1"/>
</dbReference>
<feature type="transmembrane region" description="Helical" evidence="10">
    <location>
        <begin position="474"/>
        <end position="502"/>
    </location>
</feature>
<dbReference type="GO" id="GO:0012505">
    <property type="term" value="C:endomembrane system"/>
    <property type="evidence" value="ECO:0007669"/>
    <property type="project" value="UniProtKB-SubCell"/>
</dbReference>
<dbReference type="Pfam" id="PF02163">
    <property type="entry name" value="Peptidase_M50"/>
    <property type="match status" value="1"/>
</dbReference>
<proteinExistence type="predicted"/>
<dbReference type="EC" id="3.4.24.85" evidence="3"/>
<dbReference type="AlphaFoldDB" id="A0A1D1VMF3"/>
<dbReference type="EMBL" id="BDGG01000008">
    <property type="protein sequence ID" value="GAV02775.1"/>
    <property type="molecule type" value="Genomic_DNA"/>
</dbReference>
<feature type="domain" description="Peptidase M50" evidence="11">
    <location>
        <begin position="190"/>
        <end position="529"/>
    </location>
</feature>
<dbReference type="InterPro" id="IPR001193">
    <property type="entry name" value="MBTPS2"/>
</dbReference>
<evidence type="ECO:0000259" key="11">
    <source>
        <dbReference type="Pfam" id="PF02163"/>
    </source>
</evidence>
<evidence type="ECO:0000256" key="8">
    <source>
        <dbReference type="ARBA" id="ARBA00032658"/>
    </source>
</evidence>
<dbReference type="GO" id="GO:1905897">
    <property type="term" value="P:regulation of response to endoplasmic reticulum stress"/>
    <property type="evidence" value="ECO:0007669"/>
    <property type="project" value="TreeGrafter"/>
</dbReference>
<evidence type="ECO:0000313" key="13">
    <source>
        <dbReference type="Proteomes" id="UP000186922"/>
    </source>
</evidence>
<sequence>MLIETTEIILPDELWMSSLCAHRCRGSESSYEMAGVSIESIQNFAAFFVFFWLMAIILHHLFCRRFQWYQEQVDSGTIQVSFGRIYLTSHSLSASIQKIGAWPRLVKLWRIWFICGVIVSSLLILPVMIFLVYLFYGHITKIFRWYTVVRQMPVGTPMPSLSSVVSTGPSVQLTPVIPGINLPLPHALPFLISILFSTFFHELGHGISAASEFTDVDGVGVALIGIFPAAFVVVKNLDAQALQRQLRIMAAGVWHNIVLALTAALLLWLLPNMITPIYPQGKSVTVVQVLDKSAISNHTAAFKSGMEIYSINNCSVTSGKTLERCAFAYSKPGFCLSLDEMKSSRGDFLPPVAHPDVSTEAPIYECCKNASSSLCFRDDNNSSLPTPECLQVRKVLSITHPSCNSSYDCPAQHQCYIPYLAPSERLLIFNTSTGPVLFVGDPFTLVPVLKVSNFSARSLLPLWLPDVIERTLKYFVSVSAALALLNLVPSFGLDGARFAALWLDLLFRYRFLPERWAPHQQLIGTVLTVVSTVLLVADVLMGFTQI</sequence>
<comment type="caution">
    <text evidence="12">The sequence shown here is derived from an EMBL/GenBank/DDBJ whole genome shotgun (WGS) entry which is preliminary data.</text>
</comment>
<dbReference type="GO" id="GO:0004222">
    <property type="term" value="F:metalloendopeptidase activity"/>
    <property type="evidence" value="ECO:0007669"/>
    <property type="project" value="InterPro"/>
</dbReference>
<evidence type="ECO:0000256" key="1">
    <source>
        <dbReference type="ARBA" id="ARBA00001350"/>
    </source>
</evidence>
<evidence type="ECO:0000256" key="3">
    <source>
        <dbReference type="ARBA" id="ARBA00012347"/>
    </source>
</evidence>
<organism evidence="12 13">
    <name type="scientific">Ramazzottius varieornatus</name>
    <name type="common">Water bear</name>
    <name type="synonym">Tardigrade</name>
    <dbReference type="NCBI Taxonomy" id="947166"/>
    <lineage>
        <taxon>Eukaryota</taxon>
        <taxon>Metazoa</taxon>
        <taxon>Ecdysozoa</taxon>
        <taxon>Tardigrada</taxon>
        <taxon>Eutardigrada</taxon>
        <taxon>Parachela</taxon>
        <taxon>Hypsibioidea</taxon>
        <taxon>Ramazzottiidae</taxon>
        <taxon>Ramazzottius</taxon>
    </lineage>
</organism>
<dbReference type="PANTHER" id="PTHR13325:SF3">
    <property type="entry name" value="MEMBRANE-BOUND TRANSCRIPTION FACTOR SITE-2 PROTEASE"/>
    <property type="match status" value="1"/>
</dbReference>
<dbReference type="OrthoDB" id="69989at2759"/>
<evidence type="ECO:0000256" key="10">
    <source>
        <dbReference type="SAM" id="Phobius"/>
    </source>
</evidence>
<name>A0A1D1VMF3_RAMVA</name>
<dbReference type="GO" id="GO:0016020">
    <property type="term" value="C:membrane"/>
    <property type="evidence" value="ECO:0007669"/>
    <property type="project" value="InterPro"/>
</dbReference>
<keyword evidence="13" id="KW-1185">Reference proteome</keyword>
<comment type="function">
    <text evidence="9">Zinc metalloprotease that mediates intramembrane proteolysis of proteins such as ATF6, ATF6B, SREBF1/SREBP1 and SREBF2/SREBP2. Catalyzes the second step in the proteolytic activation of the sterol regulatory element-binding proteins (SREBPs) SREBF1/SREBP1 and SREBF2/SREBP2: cleaves SREBPs within the first transmembrane segment, thereby releasing the N-terminal segment with a portion of the transmembrane segment attached. Mature N-terminal SREBP fragments shuttle to the nucleus and activate gene transcription. Also mediates the second step in the proteolytic activation of the cyclic AMP-dependent transcription factor ATF-6 (ATF6 and ATF6B). Involved in intramembrane proteolysis during bone formation. In astrocytes and osteoblasts, upon DNA damage and ER stress, mediates the second step of the regulated intramembrane proteolytic activation of the transcription factor CREB3L1, leading to the inhibition of cell-cycle progression.</text>
</comment>
<feature type="transmembrane region" description="Helical" evidence="10">
    <location>
        <begin position="216"/>
        <end position="234"/>
    </location>
</feature>
<keyword evidence="6 10" id="KW-1133">Transmembrane helix</keyword>
<feature type="transmembrane region" description="Helical" evidence="10">
    <location>
        <begin position="41"/>
        <end position="62"/>
    </location>
</feature>
<feature type="transmembrane region" description="Helical" evidence="10">
    <location>
        <begin position="187"/>
        <end position="204"/>
    </location>
</feature>
<evidence type="ECO:0000256" key="5">
    <source>
        <dbReference type="ARBA" id="ARBA00022692"/>
    </source>
</evidence>
<evidence type="ECO:0000256" key="7">
    <source>
        <dbReference type="ARBA" id="ARBA00023136"/>
    </source>
</evidence>
<keyword evidence="5 10" id="KW-0812">Transmembrane</keyword>
<evidence type="ECO:0000256" key="6">
    <source>
        <dbReference type="ARBA" id="ARBA00022989"/>
    </source>
</evidence>
<accession>A0A1D1VMF3</accession>
<evidence type="ECO:0000313" key="12">
    <source>
        <dbReference type="EMBL" id="GAV02775.1"/>
    </source>
</evidence>